<reference evidence="1 2" key="1">
    <citation type="submission" date="2016-03" db="EMBL/GenBank/DDBJ databases">
        <title>Whole genome sequencing of Grifola frondosa 9006-11.</title>
        <authorList>
            <person name="Min B."/>
            <person name="Park H."/>
            <person name="Kim J.-G."/>
            <person name="Cho H."/>
            <person name="Oh Y.-L."/>
            <person name="Kong W.-S."/>
            <person name="Choi I.-G."/>
        </authorList>
    </citation>
    <scope>NUCLEOTIDE SEQUENCE [LARGE SCALE GENOMIC DNA]</scope>
    <source>
        <strain evidence="1 2">9006-11</strain>
    </source>
</reference>
<accession>A0A1C7M9C1</accession>
<gene>
    <name evidence="1" type="ORF">A0H81_07181</name>
</gene>
<protein>
    <submittedName>
        <fullName evidence="1">Uncharacterized protein</fullName>
    </submittedName>
</protein>
<dbReference type="EMBL" id="LUGG01000007">
    <property type="protein sequence ID" value="OBZ72936.1"/>
    <property type="molecule type" value="Genomic_DNA"/>
</dbReference>
<name>A0A1C7M9C1_GRIFR</name>
<organism evidence="1 2">
    <name type="scientific">Grifola frondosa</name>
    <name type="common">Maitake</name>
    <name type="synonym">Polyporus frondosus</name>
    <dbReference type="NCBI Taxonomy" id="5627"/>
    <lineage>
        <taxon>Eukaryota</taxon>
        <taxon>Fungi</taxon>
        <taxon>Dikarya</taxon>
        <taxon>Basidiomycota</taxon>
        <taxon>Agaricomycotina</taxon>
        <taxon>Agaricomycetes</taxon>
        <taxon>Polyporales</taxon>
        <taxon>Grifolaceae</taxon>
        <taxon>Grifola</taxon>
    </lineage>
</organism>
<dbReference type="AlphaFoldDB" id="A0A1C7M9C1"/>
<proteinExistence type="predicted"/>
<evidence type="ECO:0000313" key="2">
    <source>
        <dbReference type="Proteomes" id="UP000092993"/>
    </source>
</evidence>
<keyword evidence="2" id="KW-1185">Reference proteome</keyword>
<dbReference type="Proteomes" id="UP000092993">
    <property type="component" value="Unassembled WGS sequence"/>
</dbReference>
<comment type="caution">
    <text evidence="1">The sequence shown here is derived from an EMBL/GenBank/DDBJ whole genome shotgun (WGS) entry which is preliminary data.</text>
</comment>
<sequence>MHAPDTKSVRDELTYLPKEGWWKRTSNSICSGKVIDMWLTRVFSLLLGLRGCWLIHWRNPHGNMICGRWCLGDKAWYHAVLHIHLSETNYTCLRLRIAYCSIAAH</sequence>
<evidence type="ECO:0000313" key="1">
    <source>
        <dbReference type="EMBL" id="OBZ72936.1"/>
    </source>
</evidence>